<keyword evidence="3" id="KW-1185">Reference proteome</keyword>
<evidence type="ECO:0000313" key="3">
    <source>
        <dbReference type="Proteomes" id="UP000824120"/>
    </source>
</evidence>
<comment type="caution">
    <text evidence="2">The sequence shown here is derived from an EMBL/GenBank/DDBJ whole genome shotgun (WGS) entry which is preliminary data.</text>
</comment>
<proteinExistence type="predicted"/>
<dbReference type="EMBL" id="JACXVP010000011">
    <property type="protein sequence ID" value="KAG5577304.1"/>
    <property type="molecule type" value="Genomic_DNA"/>
</dbReference>
<gene>
    <name evidence="2" type="ORF">H5410_057438</name>
</gene>
<evidence type="ECO:0000256" key="1">
    <source>
        <dbReference type="SAM" id="MobiDB-lite"/>
    </source>
</evidence>
<feature type="region of interest" description="Disordered" evidence="1">
    <location>
        <begin position="1"/>
        <end position="24"/>
    </location>
</feature>
<organism evidence="2 3">
    <name type="scientific">Solanum commersonii</name>
    <name type="common">Commerson's wild potato</name>
    <name type="synonym">Commerson's nightshade</name>
    <dbReference type="NCBI Taxonomy" id="4109"/>
    <lineage>
        <taxon>Eukaryota</taxon>
        <taxon>Viridiplantae</taxon>
        <taxon>Streptophyta</taxon>
        <taxon>Embryophyta</taxon>
        <taxon>Tracheophyta</taxon>
        <taxon>Spermatophyta</taxon>
        <taxon>Magnoliopsida</taxon>
        <taxon>eudicotyledons</taxon>
        <taxon>Gunneridae</taxon>
        <taxon>Pentapetalae</taxon>
        <taxon>asterids</taxon>
        <taxon>lamiids</taxon>
        <taxon>Solanales</taxon>
        <taxon>Solanaceae</taxon>
        <taxon>Solanoideae</taxon>
        <taxon>Solaneae</taxon>
        <taxon>Solanum</taxon>
    </lineage>
</organism>
<feature type="compositionally biased region" description="Polar residues" evidence="1">
    <location>
        <begin position="12"/>
        <end position="24"/>
    </location>
</feature>
<dbReference type="Proteomes" id="UP000824120">
    <property type="component" value="Chromosome 11"/>
</dbReference>
<reference evidence="2 3" key="1">
    <citation type="submission" date="2020-09" db="EMBL/GenBank/DDBJ databases">
        <title>De no assembly of potato wild relative species, Solanum commersonii.</title>
        <authorList>
            <person name="Cho K."/>
        </authorList>
    </citation>
    <scope>NUCLEOTIDE SEQUENCE [LARGE SCALE GENOMIC DNA]</scope>
    <source>
        <strain evidence="2">LZ3.2</strain>
        <tissue evidence="2">Leaf</tissue>
    </source>
</reference>
<dbReference type="AlphaFoldDB" id="A0A9J5WQL0"/>
<accession>A0A9J5WQL0</accession>
<evidence type="ECO:0000313" key="2">
    <source>
        <dbReference type="EMBL" id="KAG5577304.1"/>
    </source>
</evidence>
<sequence>MDRQERDGQHNVAATQTHAPLQTPAQTYTFGNKEVSLQEFLKLKSPKFTGRPTGAAPLKWDEFTKLFMDNFLPNSQRQNRLFNALAPNMGTMTYSEAVDLARKIDDKGREEHATFDIRKKAKIGGSYRGDLGANHIIEN</sequence>
<dbReference type="OrthoDB" id="1306017at2759"/>
<name>A0A9J5WQL0_SOLCO</name>
<protein>
    <submittedName>
        <fullName evidence="2">Uncharacterized protein</fullName>
    </submittedName>
</protein>